<protein>
    <recommendedName>
        <fullName evidence="3">CRAL-TRIO domain-containing protein</fullName>
    </recommendedName>
</protein>
<accession>A0A7S1TZS9</accession>
<dbReference type="CDD" id="cd00170">
    <property type="entry name" value="SEC14"/>
    <property type="match status" value="1"/>
</dbReference>
<dbReference type="InterPro" id="IPR001251">
    <property type="entry name" value="CRAL-TRIO_dom"/>
</dbReference>
<dbReference type="PROSITE" id="PS50191">
    <property type="entry name" value="CRAL_TRIO"/>
    <property type="match status" value="1"/>
</dbReference>
<dbReference type="SUPFAM" id="SSF103473">
    <property type="entry name" value="MFS general substrate transporter"/>
    <property type="match status" value="2"/>
</dbReference>
<dbReference type="SMART" id="SM00516">
    <property type="entry name" value="SEC14"/>
    <property type="match status" value="1"/>
</dbReference>
<feature type="compositionally biased region" description="Polar residues" evidence="1">
    <location>
        <begin position="506"/>
        <end position="532"/>
    </location>
</feature>
<organism evidence="4">
    <name type="scientific">Phaeomonas parva</name>
    <dbReference type="NCBI Taxonomy" id="124430"/>
    <lineage>
        <taxon>Eukaryota</taxon>
        <taxon>Sar</taxon>
        <taxon>Stramenopiles</taxon>
        <taxon>Ochrophyta</taxon>
        <taxon>Pinguiophyceae</taxon>
        <taxon>Pinguiochrysidales</taxon>
        <taxon>Pinguiochrysidaceae</taxon>
        <taxon>Phaeomonas</taxon>
    </lineage>
</organism>
<dbReference type="Gene3D" id="3.40.525.10">
    <property type="entry name" value="CRAL-TRIO lipid binding domain"/>
    <property type="match status" value="1"/>
</dbReference>
<sequence>MLAYVKNLALGRGPDPRQSLALFLDALSRSYVLPFAPFVVGAVANSYRAEITLWARLCAVYLTARLVGRAPVPSKFAQYMIWPVGVAWAVAIVGFAYGKSESALYWARFAAGFAGSFLSKTTSVLLDGTPEQERNEVAIGSIHVGGHVSRPWIVGAVVGPLLGGILYQVKGVGVASLAVAAALVLALPAIAHYKDIAAMCAPLCQRRAGAAQPLAEKDEELKRLLDGDRDVEMGAPGEPGTSSICRNVGPHECPKKYLENYKGNEARALKAWRETLQFRKELRLDTLFDRPPFSHFDAVKQNYPHTLHGIARKGEVVNYERAGDIDLPGLTANNLSAIDLTDHMMYCNEFLIQKIFGDFDEAKLVTILDAKGVSFSHVSGQVFEFLRISGARVETHYPCLVKGIIVVNAPFWFANSWGMVMKMLPESYKEKVNILGSNYYDELTKRIAPNQIPDEYGGTGGPLNSHYFEFKLREAAKNAREGKAVEVIGTEVPEGYLEGAGAPRGQLTQGETKSPTTSPRGAAPRSTQKSASNGGGILSFFRATPKAHLGDSNRFHFDHTTQSWVLDDGQSSDEDISSTPHAYRRVRSGSFDEEEEENLVAAIQAAQFHRRGPKTDLEDDDMKGDDFILYPSAEVVVEKVANDELMRNSALAQRCMVICICVLYAASCVLQTALEVVIPLWLLTATNGGGIGLDPETVGIAGLVAGLYFFVMQYFLPSNVTRMWTRAPVRAYRIGCGGICAVFALLIVCPRTFLATQRPLVSLQFWFLLCPLLALLATALASLRSAASVLLQLCLKASELPPQQLTSVIGLSAEILGALAGGAAFSLTAGHTDTHAFLDSRFFFAVSALTCAGLYLVSLLLHMHVVGGADRLGAPTCFCVDVADIPSTDMRNLLDDARGEKGRSSKWLSRRSGKHL</sequence>
<evidence type="ECO:0000256" key="2">
    <source>
        <dbReference type="SAM" id="Phobius"/>
    </source>
</evidence>
<dbReference type="SUPFAM" id="SSF52087">
    <property type="entry name" value="CRAL/TRIO domain"/>
    <property type="match status" value="1"/>
</dbReference>
<evidence type="ECO:0000259" key="3">
    <source>
        <dbReference type="PROSITE" id="PS50191"/>
    </source>
</evidence>
<name>A0A7S1TZS9_9STRA</name>
<feature type="region of interest" description="Disordered" evidence="1">
    <location>
        <begin position="495"/>
        <end position="537"/>
    </location>
</feature>
<dbReference type="Pfam" id="PF00650">
    <property type="entry name" value="CRAL_TRIO"/>
    <property type="match status" value="1"/>
</dbReference>
<dbReference type="InterPro" id="IPR036865">
    <property type="entry name" value="CRAL-TRIO_dom_sf"/>
</dbReference>
<feature type="domain" description="CRAL-TRIO" evidence="3">
    <location>
        <begin position="295"/>
        <end position="464"/>
    </location>
</feature>
<keyword evidence="2" id="KW-0472">Membrane</keyword>
<dbReference type="InterPro" id="IPR051026">
    <property type="entry name" value="PI/PC_transfer"/>
</dbReference>
<feature type="transmembrane region" description="Helical" evidence="2">
    <location>
        <begin position="152"/>
        <end position="169"/>
    </location>
</feature>
<feature type="transmembrane region" description="Helical" evidence="2">
    <location>
        <begin position="698"/>
        <end position="720"/>
    </location>
</feature>
<feature type="transmembrane region" description="Helical" evidence="2">
    <location>
        <begin position="765"/>
        <end position="787"/>
    </location>
</feature>
<evidence type="ECO:0000313" key="4">
    <source>
        <dbReference type="EMBL" id="CAD9251920.1"/>
    </source>
</evidence>
<feature type="transmembrane region" description="Helical" evidence="2">
    <location>
        <begin position="655"/>
        <end position="678"/>
    </location>
</feature>
<reference evidence="4" key="1">
    <citation type="submission" date="2021-01" db="EMBL/GenBank/DDBJ databases">
        <authorList>
            <person name="Corre E."/>
            <person name="Pelletier E."/>
            <person name="Niang G."/>
            <person name="Scheremetjew M."/>
            <person name="Finn R."/>
            <person name="Kale V."/>
            <person name="Holt S."/>
            <person name="Cochrane G."/>
            <person name="Meng A."/>
            <person name="Brown T."/>
            <person name="Cohen L."/>
        </authorList>
    </citation>
    <scope>NUCLEOTIDE SEQUENCE</scope>
    <source>
        <strain evidence="4">CCMP2877</strain>
    </source>
</reference>
<dbReference type="PANTHER" id="PTHR45657">
    <property type="entry name" value="CRAL-TRIO DOMAIN-CONTAINING PROTEIN YKL091C-RELATED"/>
    <property type="match status" value="1"/>
</dbReference>
<dbReference type="Gene3D" id="1.20.1250.20">
    <property type="entry name" value="MFS general substrate transporter like domains"/>
    <property type="match status" value="1"/>
</dbReference>
<gene>
    <name evidence="4" type="ORF">PPAR1163_LOCUS10283</name>
</gene>
<keyword evidence="2" id="KW-0812">Transmembrane</keyword>
<feature type="transmembrane region" description="Helical" evidence="2">
    <location>
        <begin position="732"/>
        <end position="753"/>
    </location>
</feature>
<evidence type="ECO:0000256" key="1">
    <source>
        <dbReference type="SAM" id="MobiDB-lite"/>
    </source>
</evidence>
<dbReference type="PANTHER" id="PTHR45657:SF61">
    <property type="entry name" value="CRAL-TRIO DOMAIN-CONTAINING PROTEIN"/>
    <property type="match status" value="1"/>
</dbReference>
<dbReference type="AlphaFoldDB" id="A0A7S1TZS9"/>
<dbReference type="InterPro" id="IPR036259">
    <property type="entry name" value="MFS_trans_sf"/>
</dbReference>
<feature type="transmembrane region" description="Helical" evidence="2">
    <location>
        <begin position="80"/>
        <end position="98"/>
    </location>
</feature>
<proteinExistence type="predicted"/>
<keyword evidence="2" id="KW-1133">Transmembrane helix</keyword>
<feature type="transmembrane region" description="Helical" evidence="2">
    <location>
        <begin position="842"/>
        <end position="861"/>
    </location>
</feature>
<dbReference type="EMBL" id="HBGJ01016024">
    <property type="protein sequence ID" value="CAD9251920.1"/>
    <property type="molecule type" value="Transcribed_RNA"/>
</dbReference>
<feature type="transmembrane region" description="Helical" evidence="2">
    <location>
        <begin position="808"/>
        <end position="830"/>
    </location>
</feature>
<feature type="transmembrane region" description="Helical" evidence="2">
    <location>
        <begin position="175"/>
        <end position="193"/>
    </location>
</feature>